<dbReference type="CDD" id="cd06222">
    <property type="entry name" value="RNase_H_like"/>
    <property type="match status" value="1"/>
</dbReference>
<dbReference type="Pfam" id="PF13456">
    <property type="entry name" value="RVT_3"/>
    <property type="match status" value="1"/>
</dbReference>
<evidence type="ECO:0000313" key="3">
    <source>
        <dbReference type="Proteomes" id="UP001168877"/>
    </source>
</evidence>
<proteinExistence type="predicted"/>
<accession>A0AA39W0V3</accession>
<dbReference type="Gene3D" id="3.30.420.10">
    <property type="entry name" value="Ribonuclease H-like superfamily/Ribonuclease H"/>
    <property type="match status" value="1"/>
</dbReference>
<reference evidence="2" key="2">
    <citation type="submission" date="2023-06" db="EMBL/GenBank/DDBJ databases">
        <authorList>
            <person name="Swenson N.G."/>
            <person name="Wegrzyn J.L."/>
            <person name="Mcevoy S.L."/>
        </authorList>
    </citation>
    <scope>NUCLEOTIDE SEQUENCE</scope>
    <source>
        <strain evidence="2">NS2018</strain>
        <tissue evidence="2">Leaf</tissue>
    </source>
</reference>
<dbReference type="PANTHER" id="PTHR47074:SF48">
    <property type="entry name" value="POLYNUCLEOTIDYL TRANSFERASE, RIBONUCLEASE H-LIKE SUPERFAMILY PROTEIN"/>
    <property type="match status" value="1"/>
</dbReference>
<dbReference type="InterPro" id="IPR036397">
    <property type="entry name" value="RNaseH_sf"/>
</dbReference>
<dbReference type="InterPro" id="IPR012337">
    <property type="entry name" value="RNaseH-like_sf"/>
</dbReference>
<comment type="caution">
    <text evidence="2">The sequence shown here is derived from an EMBL/GenBank/DDBJ whole genome shotgun (WGS) entry which is preliminary data.</text>
</comment>
<keyword evidence="3" id="KW-1185">Reference proteome</keyword>
<dbReference type="GO" id="GO:0004523">
    <property type="term" value="F:RNA-DNA hybrid ribonuclease activity"/>
    <property type="evidence" value="ECO:0007669"/>
    <property type="project" value="InterPro"/>
</dbReference>
<sequence>MKTDKIEAFNVRKCPDIDGQSDGHTLEAGRLQDIKLGQVGSSGLAYVDQVGCSGLVQLGHVDQSPSLQNKGKGLCRQFVVQKDKSFGPGRDKYGVWNTKKCGVWSGQVVKKQKKWIRKIRSQEIGGNGGSSTIEIGEKRGIVAIGGDEVSRRAVKLGRWMAMEDNGQSIVQQPSDGAKVYEVELFCIIVWRIWSFRNSYTHRSILGKLSEVFDWCEQFLKDFQDAKREDRTKQMPKDNMVICWLPPEVGVYKANCDVKMDKLGGCTGIGVVVRDHRGEVFASCSQTLEANLTIKAAKLTAFLKNIQFVIDCGLEPCVFEGDDATVVKWTKEDSHYSSDNGFLLNDISSLCKQFSFVKFGHCPKRANLVASALACHALKISNDGFWMEECPGSISEIVEVDKPR</sequence>
<dbReference type="InterPro" id="IPR002156">
    <property type="entry name" value="RNaseH_domain"/>
</dbReference>
<feature type="domain" description="RNase H type-1" evidence="1">
    <location>
        <begin position="254"/>
        <end position="375"/>
    </location>
</feature>
<dbReference type="AlphaFoldDB" id="A0AA39W0V3"/>
<dbReference type="Proteomes" id="UP001168877">
    <property type="component" value="Unassembled WGS sequence"/>
</dbReference>
<dbReference type="SUPFAM" id="SSF53098">
    <property type="entry name" value="Ribonuclease H-like"/>
    <property type="match status" value="1"/>
</dbReference>
<dbReference type="EMBL" id="JAUESC010000003">
    <property type="protein sequence ID" value="KAK0599425.1"/>
    <property type="molecule type" value="Genomic_DNA"/>
</dbReference>
<dbReference type="InterPro" id="IPR052929">
    <property type="entry name" value="RNase_H-like_EbsB-rel"/>
</dbReference>
<evidence type="ECO:0000259" key="1">
    <source>
        <dbReference type="Pfam" id="PF13456"/>
    </source>
</evidence>
<reference evidence="2" key="1">
    <citation type="journal article" date="2022" name="Plant J.">
        <title>Strategies of tolerance reflected in two North American maple genomes.</title>
        <authorList>
            <person name="McEvoy S.L."/>
            <person name="Sezen U.U."/>
            <person name="Trouern-Trend A."/>
            <person name="McMahon S.M."/>
            <person name="Schaberg P.G."/>
            <person name="Yang J."/>
            <person name="Wegrzyn J.L."/>
            <person name="Swenson N.G."/>
        </authorList>
    </citation>
    <scope>NUCLEOTIDE SEQUENCE</scope>
    <source>
        <strain evidence="2">NS2018</strain>
    </source>
</reference>
<gene>
    <name evidence="2" type="ORF">LWI29_005166</name>
</gene>
<dbReference type="GO" id="GO:0003676">
    <property type="term" value="F:nucleic acid binding"/>
    <property type="evidence" value="ECO:0007669"/>
    <property type="project" value="InterPro"/>
</dbReference>
<organism evidence="2 3">
    <name type="scientific">Acer saccharum</name>
    <name type="common">Sugar maple</name>
    <dbReference type="NCBI Taxonomy" id="4024"/>
    <lineage>
        <taxon>Eukaryota</taxon>
        <taxon>Viridiplantae</taxon>
        <taxon>Streptophyta</taxon>
        <taxon>Embryophyta</taxon>
        <taxon>Tracheophyta</taxon>
        <taxon>Spermatophyta</taxon>
        <taxon>Magnoliopsida</taxon>
        <taxon>eudicotyledons</taxon>
        <taxon>Gunneridae</taxon>
        <taxon>Pentapetalae</taxon>
        <taxon>rosids</taxon>
        <taxon>malvids</taxon>
        <taxon>Sapindales</taxon>
        <taxon>Sapindaceae</taxon>
        <taxon>Hippocastanoideae</taxon>
        <taxon>Acereae</taxon>
        <taxon>Acer</taxon>
    </lineage>
</organism>
<name>A0AA39W0V3_ACESA</name>
<evidence type="ECO:0000313" key="2">
    <source>
        <dbReference type="EMBL" id="KAK0599425.1"/>
    </source>
</evidence>
<dbReference type="PANTHER" id="PTHR47074">
    <property type="entry name" value="BNAC02G40300D PROTEIN"/>
    <property type="match status" value="1"/>
</dbReference>
<protein>
    <recommendedName>
        <fullName evidence="1">RNase H type-1 domain-containing protein</fullName>
    </recommendedName>
</protein>
<dbReference type="InterPro" id="IPR044730">
    <property type="entry name" value="RNase_H-like_dom_plant"/>
</dbReference>